<dbReference type="HAMAP" id="MF_01346">
    <property type="entry name" value="ATP_synth_alpha_bact"/>
    <property type="match status" value="1"/>
</dbReference>
<comment type="catalytic activity">
    <reaction evidence="11">
        <text>ATP + H2O + 4 H(+)(in) = ADP + phosphate + 5 H(+)(out)</text>
        <dbReference type="Rhea" id="RHEA:57720"/>
        <dbReference type="ChEBI" id="CHEBI:15377"/>
        <dbReference type="ChEBI" id="CHEBI:15378"/>
        <dbReference type="ChEBI" id="CHEBI:30616"/>
        <dbReference type="ChEBI" id="CHEBI:43474"/>
        <dbReference type="ChEBI" id="CHEBI:456216"/>
        <dbReference type="EC" id="7.1.2.2"/>
    </reaction>
</comment>
<dbReference type="SUPFAM" id="SSF50615">
    <property type="entry name" value="N-terminal domain of alpha and beta subunits of F1 ATP synthase"/>
    <property type="match status" value="1"/>
</dbReference>
<evidence type="ECO:0000256" key="6">
    <source>
        <dbReference type="ARBA" id="ARBA00022967"/>
    </source>
</evidence>
<name>A0A1F5E8X6_9BACT</name>
<dbReference type="InterPro" id="IPR027417">
    <property type="entry name" value="P-loop_NTPase"/>
</dbReference>
<evidence type="ECO:0000256" key="7">
    <source>
        <dbReference type="ARBA" id="ARBA00023065"/>
    </source>
</evidence>
<keyword evidence="11" id="KW-1003">Cell membrane</keyword>
<evidence type="ECO:0000313" key="16">
    <source>
        <dbReference type="Proteomes" id="UP000177006"/>
    </source>
</evidence>
<dbReference type="InterPro" id="IPR036121">
    <property type="entry name" value="ATPase_F1/V1/A1_a/bsu_N_sf"/>
</dbReference>
<feature type="binding site" evidence="11">
    <location>
        <begin position="169"/>
        <end position="176"/>
    </location>
    <ligand>
        <name>ATP</name>
        <dbReference type="ChEBI" id="CHEBI:30616"/>
    </ligand>
</feature>
<dbReference type="InterPro" id="IPR033732">
    <property type="entry name" value="ATP_synth_F1_a_nt-bd_dom"/>
</dbReference>
<keyword evidence="6 11" id="KW-1278">Translocase</keyword>
<sequence>MKLVSSDIAHFLEQEIEHFQTEPKVKTIGKVVENTDGVVRVTGLSDVTYGEIVDFGDGILGYALNLEKDLVGIVVLGDYTKIMAGHEVKTTGRTLNIGVSEELLGRAVNPLGMPLDGQPAPTVKSYMPLEKIAPGIIVRQAVNTPVHTGIKAIDSMIPIGRGQRELIVGDRATGKSSIGLTTIINQKGQNMICIYVAIGQKNSSIAQFIENLKRFKAFEYTIIVAANASDPASMQYLAPLAGCAIGEYFAEKGKDALVIYDDLTKHAWAYREMSLLMRRPTGREAYPGDIFYLHSSLLERALRYNQANGNGSLTALPIIETQAGDYSAYIPTNVISITDGQIYLETDLFNAGIKPAINAGASVSRVGGSAQLKATKQVAGKVRLDLAQYRSMAAFAQFASDLDEATRKQIERGKRLMEVMKQGWDEPCSVADQVFIFWATNNGFLDDVPIEDIKRFEKELLGFMARSFPKIGREIMKEKQISEKLEREIKEAVETFKSQFLPTKKEEIIKSNG</sequence>
<dbReference type="Proteomes" id="UP000177006">
    <property type="component" value="Unassembled WGS sequence"/>
</dbReference>
<dbReference type="EMBL" id="MEZK01000005">
    <property type="protein sequence ID" value="OGD63726.1"/>
    <property type="molecule type" value="Genomic_DNA"/>
</dbReference>
<dbReference type="FunFam" id="1.20.150.20:FF:000001">
    <property type="entry name" value="ATP synthase subunit alpha"/>
    <property type="match status" value="1"/>
</dbReference>
<feature type="site" description="Required for activity" evidence="11">
    <location>
        <position position="362"/>
    </location>
</feature>
<feature type="domain" description="ATPase F1/V1/A1 complex alpha/beta subunit N-terminal" evidence="14">
    <location>
        <begin position="25"/>
        <end position="92"/>
    </location>
</feature>
<dbReference type="PANTHER" id="PTHR48082">
    <property type="entry name" value="ATP SYNTHASE SUBUNIT ALPHA, MITOCHONDRIAL"/>
    <property type="match status" value="1"/>
</dbReference>
<dbReference type="AlphaFoldDB" id="A0A1F5E8X6"/>
<reference evidence="15 16" key="1">
    <citation type="journal article" date="2016" name="Nat. Commun.">
        <title>Thousands of microbial genomes shed light on interconnected biogeochemical processes in an aquifer system.</title>
        <authorList>
            <person name="Anantharaman K."/>
            <person name="Brown C.T."/>
            <person name="Hug L.A."/>
            <person name="Sharon I."/>
            <person name="Castelle C.J."/>
            <person name="Probst A.J."/>
            <person name="Thomas B.C."/>
            <person name="Singh A."/>
            <person name="Wilkins M.J."/>
            <person name="Karaoz U."/>
            <person name="Brodie E.L."/>
            <person name="Williams K.H."/>
            <person name="Hubbard S.S."/>
            <person name="Banfield J.F."/>
        </authorList>
    </citation>
    <scope>NUCLEOTIDE SEQUENCE [LARGE SCALE GENOMIC DNA]</scope>
</reference>
<proteinExistence type="inferred from homology"/>
<dbReference type="InterPro" id="IPR005294">
    <property type="entry name" value="ATP_synth_F1_asu"/>
</dbReference>
<dbReference type="InterPro" id="IPR023366">
    <property type="entry name" value="ATP_synth_asu-like_sf"/>
</dbReference>
<dbReference type="EC" id="7.1.2.2" evidence="11"/>
<dbReference type="GO" id="GO:0045259">
    <property type="term" value="C:proton-transporting ATP synthase complex"/>
    <property type="evidence" value="ECO:0007669"/>
    <property type="project" value="UniProtKB-KW"/>
</dbReference>
<feature type="domain" description="ATPase F1/V1/A1 complex alpha/beta subunit nucleotide-binding" evidence="12">
    <location>
        <begin position="149"/>
        <end position="364"/>
    </location>
</feature>
<comment type="caution">
    <text evidence="15">The sequence shown here is derived from an EMBL/GenBank/DDBJ whole genome shotgun (WGS) entry which is preliminary data.</text>
</comment>
<keyword evidence="10 11" id="KW-0066">ATP synthesis</keyword>
<feature type="domain" description="ATP synthase alpha subunit C-terminal" evidence="13">
    <location>
        <begin position="371"/>
        <end position="496"/>
    </location>
</feature>
<dbReference type="InterPro" id="IPR004100">
    <property type="entry name" value="ATPase_F1/V1/A1_a/bsu_N"/>
</dbReference>
<keyword evidence="8 11" id="KW-0472">Membrane</keyword>
<dbReference type="CDD" id="cd18113">
    <property type="entry name" value="ATP-synt_F1_alpha_C"/>
    <property type="match status" value="1"/>
</dbReference>
<dbReference type="GO" id="GO:0005524">
    <property type="term" value="F:ATP binding"/>
    <property type="evidence" value="ECO:0007669"/>
    <property type="project" value="UniProtKB-UniRule"/>
</dbReference>
<dbReference type="Pfam" id="PF00306">
    <property type="entry name" value="ATP-synt_ab_C"/>
    <property type="match status" value="1"/>
</dbReference>
<evidence type="ECO:0000259" key="13">
    <source>
        <dbReference type="Pfam" id="PF00306"/>
    </source>
</evidence>
<keyword evidence="5 11" id="KW-0067">ATP-binding</keyword>
<dbReference type="Gene3D" id="3.40.50.300">
    <property type="entry name" value="P-loop containing nucleotide triphosphate hydrolases"/>
    <property type="match status" value="1"/>
</dbReference>
<evidence type="ECO:0000313" key="15">
    <source>
        <dbReference type="EMBL" id="OGD63726.1"/>
    </source>
</evidence>
<comment type="subcellular location">
    <subcellularLocation>
        <location evidence="11">Cell membrane</location>
        <topology evidence="11">Peripheral membrane protein</topology>
    </subcellularLocation>
    <subcellularLocation>
        <location evidence="1">Membrane</location>
    </subcellularLocation>
</comment>
<dbReference type="GO" id="GO:0005886">
    <property type="term" value="C:plasma membrane"/>
    <property type="evidence" value="ECO:0007669"/>
    <property type="project" value="UniProtKB-SubCell"/>
</dbReference>
<dbReference type="FunFam" id="3.40.50.300:FF:000002">
    <property type="entry name" value="ATP synthase subunit alpha"/>
    <property type="match status" value="1"/>
</dbReference>
<dbReference type="STRING" id="1797457.A2160_03540"/>
<comment type="function">
    <text evidence="11">Produces ATP from ADP in the presence of a proton gradient across the membrane. The alpha chain is a regulatory subunit.</text>
</comment>
<dbReference type="GO" id="GO:0046933">
    <property type="term" value="F:proton-transporting ATP synthase activity, rotational mechanism"/>
    <property type="evidence" value="ECO:0007669"/>
    <property type="project" value="UniProtKB-UniRule"/>
</dbReference>
<dbReference type="SUPFAM" id="SSF52540">
    <property type="entry name" value="P-loop containing nucleoside triphosphate hydrolases"/>
    <property type="match status" value="1"/>
</dbReference>
<evidence type="ECO:0000256" key="3">
    <source>
        <dbReference type="ARBA" id="ARBA00022448"/>
    </source>
</evidence>
<dbReference type="InterPro" id="IPR000793">
    <property type="entry name" value="ATP_synth_asu_C"/>
</dbReference>
<dbReference type="NCBIfam" id="NF009884">
    <property type="entry name" value="PRK13343.1"/>
    <property type="match status" value="1"/>
</dbReference>
<evidence type="ECO:0000259" key="14">
    <source>
        <dbReference type="Pfam" id="PF02874"/>
    </source>
</evidence>
<organism evidence="15 16">
    <name type="scientific">Candidatus Beckwithbacteria bacterium RBG_13_42_9</name>
    <dbReference type="NCBI Taxonomy" id="1797457"/>
    <lineage>
        <taxon>Bacteria</taxon>
        <taxon>Candidatus Beckwithiibacteriota</taxon>
    </lineage>
</organism>
<evidence type="ECO:0000256" key="5">
    <source>
        <dbReference type="ARBA" id="ARBA00022840"/>
    </source>
</evidence>
<accession>A0A1F5E8X6</accession>
<keyword evidence="7 11" id="KW-0406">Ion transport</keyword>
<evidence type="ECO:0000259" key="12">
    <source>
        <dbReference type="Pfam" id="PF00006"/>
    </source>
</evidence>
<evidence type="ECO:0000256" key="4">
    <source>
        <dbReference type="ARBA" id="ARBA00022741"/>
    </source>
</evidence>
<dbReference type="GO" id="GO:0043531">
    <property type="term" value="F:ADP binding"/>
    <property type="evidence" value="ECO:0007669"/>
    <property type="project" value="TreeGrafter"/>
</dbReference>
<evidence type="ECO:0000256" key="11">
    <source>
        <dbReference type="HAMAP-Rule" id="MF_01346"/>
    </source>
</evidence>
<dbReference type="CDD" id="cd01132">
    <property type="entry name" value="F1-ATPase_alpha_CD"/>
    <property type="match status" value="1"/>
</dbReference>
<dbReference type="NCBIfam" id="TIGR00962">
    <property type="entry name" value="atpA"/>
    <property type="match status" value="1"/>
</dbReference>
<evidence type="ECO:0000256" key="1">
    <source>
        <dbReference type="ARBA" id="ARBA00004370"/>
    </source>
</evidence>
<dbReference type="InterPro" id="IPR000194">
    <property type="entry name" value="ATPase_F1/V1/A1_a/bsu_nucl-bd"/>
</dbReference>
<evidence type="ECO:0000256" key="8">
    <source>
        <dbReference type="ARBA" id="ARBA00023136"/>
    </source>
</evidence>
<dbReference type="Pfam" id="PF00006">
    <property type="entry name" value="ATP-synt_ab"/>
    <property type="match status" value="1"/>
</dbReference>
<gene>
    <name evidence="11" type="primary">atpA</name>
    <name evidence="15" type="ORF">A2160_03540</name>
</gene>
<dbReference type="PANTHER" id="PTHR48082:SF2">
    <property type="entry name" value="ATP SYNTHASE SUBUNIT ALPHA, MITOCHONDRIAL"/>
    <property type="match status" value="1"/>
</dbReference>
<evidence type="ECO:0000256" key="2">
    <source>
        <dbReference type="ARBA" id="ARBA00008936"/>
    </source>
</evidence>
<protein>
    <recommendedName>
        <fullName evidence="11">ATP synthase subunit alpha</fullName>
        <ecNumber evidence="11">7.1.2.2</ecNumber>
    </recommendedName>
    <alternativeName>
        <fullName evidence="11">ATP synthase F1 sector subunit alpha</fullName>
    </alternativeName>
    <alternativeName>
        <fullName evidence="11">F-ATPase subunit alpha</fullName>
    </alternativeName>
</protein>
<keyword evidence="3 11" id="KW-0813">Transport</keyword>
<keyword evidence="4 11" id="KW-0547">Nucleotide-binding</keyword>
<dbReference type="PROSITE" id="PS00152">
    <property type="entry name" value="ATPASE_ALPHA_BETA"/>
    <property type="match status" value="1"/>
</dbReference>
<dbReference type="InterPro" id="IPR038376">
    <property type="entry name" value="ATP_synth_asu_C_sf"/>
</dbReference>
<keyword evidence="11" id="KW-0375">Hydrogen ion transport</keyword>
<evidence type="ECO:0000256" key="9">
    <source>
        <dbReference type="ARBA" id="ARBA00023196"/>
    </source>
</evidence>
<dbReference type="InterPro" id="IPR020003">
    <property type="entry name" value="ATPase_a/bsu_AS"/>
</dbReference>
<dbReference type="SUPFAM" id="SSF47917">
    <property type="entry name" value="C-terminal domain of alpha and beta subunits of F1 ATP synthase"/>
    <property type="match status" value="1"/>
</dbReference>
<comment type="similarity">
    <text evidence="2 11">Belongs to the ATPase alpha/beta chains family.</text>
</comment>
<keyword evidence="9 11" id="KW-0139">CF(1)</keyword>
<dbReference type="Pfam" id="PF02874">
    <property type="entry name" value="ATP-synt_ab_N"/>
    <property type="match status" value="1"/>
</dbReference>
<evidence type="ECO:0000256" key="10">
    <source>
        <dbReference type="ARBA" id="ARBA00023310"/>
    </source>
</evidence>
<dbReference type="Gene3D" id="1.20.150.20">
    <property type="entry name" value="ATP synthase alpha/beta chain, C-terminal domain"/>
    <property type="match status" value="1"/>
</dbReference>
<dbReference type="CDD" id="cd18116">
    <property type="entry name" value="ATP-synt_F1_alpha_N"/>
    <property type="match status" value="1"/>
</dbReference>
<dbReference type="Gene3D" id="2.40.30.20">
    <property type="match status" value="1"/>
</dbReference>